<dbReference type="CDD" id="cd05829">
    <property type="entry name" value="Sortase_F"/>
    <property type="match status" value="1"/>
</dbReference>
<dbReference type="InterPro" id="IPR042001">
    <property type="entry name" value="Sortase_F"/>
</dbReference>
<dbReference type="Gene3D" id="2.40.260.10">
    <property type="entry name" value="Sortase"/>
    <property type="match status" value="1"/>
</dbReference>
<dbReference type="Proteomes" id="UP000256485">
    <property type="component" value="Unassembled WGS sequence"/>
</dbReference>
<proteinExistence type="predicted"/>
<accession>A0A3D9V3I7</accession>
<evidence type="ECO:0000313" key="3">
    <source>
        <dbReference type="Proteomes" id="UP000256485"/>
    </source>
</evidence>
<name>A0A3D9V3I7_THECX</name>
<keyword evidence="3" id="KW-1185">Reference proteome</keyword>
<comment type="caution">
    <text evidence="2">The sequence shown here is derived from an EMBL/GenBank/DDBJ whole genome shotgun (WGS) entry which is preliminary data.</text>
</comment>
<keyword evidence="1" id="KW-0378">Hydrolase</keyword>
<sequence length="204" mass="22082">MSERRLAGVLLGVGLFAALVVWGPMAEEEPTAARSPAASARGMLEPRLRPAPPQRLAIPRLGVRAQVVAVDVGPDRTMRPPRRPDVVGWWSGGAAPGAARGRTVVAGHTVHTGGGAFDHVSRLRRGDRIDVRTSSGVLRYTVERVQTFHKDALADAAERLFARDGPPRLVLVSCDDWDGRRYLSNVVVVAAPVRAVPTRERLNR</sequence>
<dbReference type="EMBL" id="QTUC01000001">
    <property type="protein sequence ID" value="REF36087.1"/>
    <property type="molecule type" value="Genomic_DNA"/>
</dbReference>
<dbReference type="SUPFAM" id="SSF63817">
    <property type="entry name" value="Sortase"/>
    <property type="match status" value="1"/>
</dbReference>
<evidence type="ECO:0000256" key="1">
    <source>
        <dbReference type="ARBA" id="ARBA00022801"/>
    </source>
</evidence>
<dbReference type="GO" id="GO:0016787">
    <property type="term" value="F:hydrolase activity"/>
    <property type="evidence" value="ECO:0007669"/>
    <property type="project" value="UniProtKB-KW"/>
</dbReference>
<gene>
    <name evidence="2" type="ORF">DFJ64_1485</name>
</gene>
<dbReference type="RefSeq" id="WP_245941000.1">
    <property type="nucleotide sequence ID" value="NZ_QTUC01000001.1"/>
</dbReference>
<evidence type="ECO:0000313" key="2">
    <source>
        <dbReference type="EMBL" id="REF36087.1"/>
    </source>
</evidence>
<organism evidence="2 3">
    <name type="scientific">Thermasporomyces composti</name>
    <dbReference type="NCBI Taxonomy" id="696763"/>
    <lineage>
        <taxon>Bacteria</taxon>
        <taxon>Bacillati</taxon>
        <taxon>Actinomycetota</taxon>
        <taxon>Actinomycetes</taxon>
        <taxon>Propionibacteriales</taxon>
        <taxon>Nocardioidaceae</taxon>
        <taxon>Thermasporomyces</taxon>
    </lineage>
</organism>
<dbReference type="Pfam" id="PF04203">
    <property type="entry name" value="Sortase"/>
    <property type="match status" value="1"/>
</dbReference>
<protein>
    <submittedName>
        <fullName evidence="2">LPXTG-site transpeptidase (Sortase) family protein</fullName>
    </submittedName>
</protein>
<dbReference type="InterPro" id="IPR023365">
    <property type="entry name" value="Sortase_dom-sf"/>
</dbReference>
<dbReference type="InterPro" id="IPR005754">
    <property type="entry name" value="Sortase"/>
</dbReference>
<reference evidence="2 3" key="1">
    <citation type="submission" date="2018-08" db="EMBL/GenBank/DDBJ databases">
        <title>Sequencing the genomes of 1000 actinobacteria strains.</title>
        <authorList>
            <person name="Klenk H.-P."/>
        </authorList>
    </citation>
    <scope>NUCLEOTIDE SEQUENCE [LARGE SCALE GENOMIC DNA]</scope>
    <source>
        <strain evidence="2 3">DSM 22891</strain>
    </source>
</reference>
<dbReference type="AlphaFoldDB" id="A0A3D9V3I7"/>